<accession>A0A5J5E1V1</accession>
<dbReference type="PROSITE" id="PS50110">
    <property type="entry name" value="RESPONSE_REGULATORY"/>
    <property type="match status" value="1"/>
</dbReference>
<dbReference type="InterPro" id="IPR036388">
    <property type="entry name" value="WH-like_DNA-bd_sf"/>
</dbReference>
<evidence type="ECO:0000256" key="1">
    <source>
        <dbReference type="ARBA" id="ARBA00023125"/>
    </source>
</evidence>
<name>A0A5J5E1V1_9BIFI</name>
<dbReference type="SUPFAM" id="SSF52172">
    <property type="entry name" value="CheY-like"/>
    <property type="match status" value="1"/>
</dbReference>
<dbReference type="SMART" id="SM00421">
    <property type="entry name" value="HTH_LUXR"/>
    <property type="match status" value="1"/>
</dbReference>
<sequence>MGKQYREIKSVALGIVDNDAMALQALDILIRRQHSPLDIIWTCTSGKDALLYCKEIEIPNVVLLDIELEDLNGMTLSQHIHELYPTVATVGITAFPIPTNNAQLKNAHFSNIVHKDIAIEKLLQTLGKAVNNHILSRWTSSDQASPLSNMELEIIRQSARGLTYAVMARKLGISEQTAKTYARRAYEKLGVHSRAEAVARCAEEGLLI</sequence>
<gene>
    <name evidence="6" type="ORF">EM848_06840</name>
    <name evidence="5" type="ORF">EMO90_09555</name>
</gene>
<dbReference type="PROSITE" id="PS50043">
    <property type="entry name" value="HTH_LUXR_2"/>
    <property type="match status" value="1"/>
</dbReference>
<organism evidence="6 7">
    <name type="scientific">Bifidobacterium vespertilionis</name>
    <dbReference type="NCBI Taxonomy" id="2562524"/>
    <lineage>
        <taxon>Bacteria</taxon>
        <taxon>Bacillati</taxon>
        <taxon>Actinomycetota</taxon>
        <taxon>Actinomycetes</taxon>
        <taxon>Bifidobacteriales</taxon>
        <taxon>Bifidobacteriaceae</taxon>
        <taxon>Bifidobacterium</taxon>
    </lineage>
</organism>
<dbReference type="CDD" id="cd00156">
    <property type="entry name" value="REC"/>
    <property type="match status" value="1"/>
</dbReference>
<keyword evidence="1" id="KW-0238">DNA-binding</keyword>
<dbReference type="PANTHER" id="PTHR43214:SF42">
    <property type="entry name" value="TRANSCRIPTIONAL REGULATORY PROTEIN DESR"/>
    <property type="match status" value="1"/>
</dbReference>
<dbReference type="InterPro" id="IPR000792">
    <property type="entry name" value="Tscrpt_reg_LuxR_C"/>
</dbReference>
<dbReference type="SMART" id="SM00448">
    <property type="entry name" value="REC"/>
    <property type="match status" value="1"/>
</dbReference>
<evidence type="ECO:0000259" key="3">
    <source>
        <dbReference type="PROSITE" id="PS50043"/>
    </source>
</evidence>
<dbReference type="GO" id="GO:0000160">
    <property type="term" value="P:phosphorelay signal transduction system"/>
    <property type="evidence" value="ECO:0007669"/>
    <property type="project" value="InterPro"/>
</dbReference>
<dbReference type="PRINTS" id="PR00038">
    <property type="entry name" value="HTHLUXR"/>
</dbReference>
<protein>
    <submittedName>
        <fullName evidence="6">Response regulator transcription factor</fullName>
    </submittedName>
</protein>
<evidence type="ECO:0000313" key="6">
    <source>
        <dbReference type="EMBL" id="KAA8823066.1"/>
    </source>
</evidence>
<evidence type="ECO:0000256" key="2">
    <source>
        <dbReference type="PROSITE-ProRule" id="PRU00169"/>
    </source>
</evidence>
<proteinExistence type="predicted"/>
<keyword evidence="8" id="KW-1185">Reference proteome</keyword>
<dbReference type="Proteomes" id="UP000374630">
    <property type="component" value="Unassembled WGS sequence"/>
</dbReference>
<dbReference type="CDD" id="cd06170">
    <property type="entry name" value="LuxR_C_like"/>
    <property type="match status" value="1"/>
</dbReference>
<feature type="domain" description="Response regulatory" evidence="4">
    <location>
        <begin position="12"/>
        <end position="130"/>
    </location>
</feature>
<dbReference type="EMBL" id="RZNZ01000014">
    <property type="protein sequence ID" value="KAA8818611.1"/>
    <property type="molecule type" value="Genomic_DNA"/>
</dbReference>
<dbReference type="Pfam" id="PF00072">
    <property type="entry name" value="Response_reg"/>
    <property type="match status" value="1"/>
</dbReference>
<dbReference type="Gene3D" id="1.10.10.10">
    <property type="entry name" value="Winged helix-like DNA-binding domain superfamily/Winged helix DNA-binding domain"/>
    <property type="match status" value="1"/>
</dbReference>
<feature type="domain" description="HTH luxR-type" evidence="3">
    <location>
        <begin position="140"/>
        <end position="205"/>
    </location>
</feature>
<dbReference type="InterPro" id="IPR001789">
    <property type="entry name" value="Sig_transdc_resp-reg_receiver"/>
</dbReference>
<dbReference type="RefSeq" id="WP_150354192.1">
    <property type="nucleotide sequence ID" value="NZ_RZNZ01000014.1"/>
</dbReference>
<dbReference type="Pfam" id="PF00196">
    <property type="entry name" value="GerE"/>
    <property type="match status" value="1"/>
</dbReference>
<dbReference type="SUPFAM" id="SSF46894">
    <property type="entry name" value="C-terminal effector domain of the bipartite response regulators"/>
    <property type="match status" value="1"/>
</dbReference>
<evidence type="ECO:0000313" key="5">
    <source>
        <dbReference type="EMBL" id="KAA8818611.1"/>
    </source>
</evidence>
<reference evidence="7 8" key="1">
    <citation type="journal article" date="2019" name="Syst. Appl. Microbiol.">
        <title>Characterization of Bifidobacterium species in feaces of the Egyptian fruit bat: Description of B. vespertilionis sp. nov. and B. rousetti sp. nov.</title>
        <authorList>
            <person name="Modesto M."/>
            <person name="Satti M."/>
            <person name="Watanabe K."/>
            <person name="Puglisi E."/>
            <person name="Morelli L."/>
            <person name="Huang C.-H."/>
            <person name="Liou J.-S."/>
            <person name="Miyashita M."/>
            <person name="Tamura T."/>
            <person name="Saito S."/>
            <person name="Mori K."/>
            <person name="Huang L."/>
            <person name="Sciavilla P."/>
            <person name="Sandri C."/>
            <person name="Spiezio C."/>
            <person name="Vitali F."/>
            <person name="Cavalieri D."/>
            <person name="Perpetuini G."/>
            <person name="Tofalo R."/>
            <person name="Bonetti A."/>
            <person name="Arita M."/>
            <person name="Mattarelli P."/>
        </authorList>
    </citation>
    <scope>NUCLEOTIDE SEQUENCE [LARGE SCALE GENOMIC DNA]</scope>
    <source>
        <strain evidence="5 8">RST16</strain>
        <strain evidence="6 7">RST8</strain>
    </source>
</reference>
<evidence type="ECO:0000313" key="7">
    <source>
        <dbReference type="Proteomes" id="UP000345527"/>
    </source>
</evidence>
<dbReference type="AlphaFoldDB" id="A0A5J5E1V1"/>
<dbReference type="InterPro" id="IPR039420">
    <property type="entry name" value="WalR-like"/>
</dbReference>
<feature type="modified residue" description="4-aspartylphosphate" evidence="2">
    <location>
        <position position="65"/>
    </location>
</feature>
<keyword evidence="2" id="KW-0597">Phosphoprotein</keyword>
<dbReference type="Gene3D" id="3.40.50.2300">
    <property type="match status" value="1"/>
</dbReference>
<dbReference type="GO" id="GO:0003677">
    <property type="term" value="F:DNA binding"/>
    <property type="evidence" value="ECO:0007669"/>
    <property type="project" value="UniProtKB-KW"/>
</dbReference>
<dbReference type="PANTHER" id="PTHR43214">
    <property type="entry name" value="TWO-COMPONENT RESPONSE REGULATOR"/>
    <property type="match status" value="1"/>
</dbReference>
<dbReference type="InterPro" id="IPR016032">
    <property type="entry name" value="Sig_transdc_resp-reg_C-effctor"/>
</dbReference>
<dbReference type="InterPro" id="IPR011006">
    <property type="entry name" value="CheY-like_superfamily"/>
</dbReference>
<dbReference type="OrthoDB" id="3231934at2"/>
<evidence type="ECO:0000313" key="8">
    <source>
        <dbReference type="Proteomes" id="UP000374630"/>
    </source>
</evidence>
<dbReference type="Proteomes" id="UP000345527">
    <property type="component" value="Unassembled WGS sequence"/>
</dbReference>
<dbReference type="EMBL" id="RZOA01000012">
    <property type="protein sequence ID" value="KAA8823066.1"/>
    <property type="molecule type" value="Genomic_DNA"/>
</dbReference>
<dbReference type="GO" id="GO:0006355">
    <property type="term" value="P:regulation of DNA-templated transcription"/>
    <property type="evidence" value="ECO:0007669"/>
    <property type="project" value="InterPro"/>
</dbReference>
<evidence type="ECO:0000259" key="4">
    <source>
        <dbReference type="PROSITE" id="PS50110"/>
    </source>
</evidence>
<comment type="caution">
    <text evidence="6">The sequence shown here is derived from an EMBL/GenBank/DDBJ whole genome shotgun (WGS) entry which is preliminary data.</text>
</comment>